<dbReference type="VEuPathDB" id="VectorBase:ASIC009604"/>
<dbReference type="EMBL" id="KE525157">
    <property type="protein sequence ID" value="KFB42024.1"/>
    <property type="molecule type" value="Genomic_DNA"/>
</dbReference>
<reference evidence="1 3" key="1">
    <citation type="journal article" date="2014" name="BMC Genomics">
        <title>Genome sequence of Anopheles sinensis provides insight into genetics basis of mosquito competence for malaria parasites.</title>
        <authorList>
            <person name="Zhou D."/>
            <person name="Zhang D."/>
            <person name="Ding G."/>
            <person name="Shi L."/>
            <person name="Hou Q."/>
            <person name="Ye Y."/>
            <person name="Xu Y."/>
            <person name="Zhou H."/>
            <person name="Xiong C."/>
            <person name="Li S."/>
            <person name="Yu J."/>
            <person name="Hong S."/>
            <person name="Yu X."/>
            <person name="Zou P."/>
            <person name="Chen C."/>
            <person name="Chang X."/>
            <person name="Wang W."/>
            <person name="Lv Y."/>
            <person name="Sun Y."/>
            <person name="Ma L."/>
            <person name="Shen B."/>
            <person name="Zhu C."/>
        </authorList>
    </citation>
    <scope>NUCLEOTIDE SEQUENCE [LARGE SCALE GENOMIC DNA]</scope>
</reference>
<keyword evidence="1" id="KW-0560">Oxidoreductase</keyword>
<dbReference type="EMBL" id="ATLV01017198">
    <property type="status" value="NOT_ANNOTATED_CDS"/>
    <property type="molecule type" value="Genomic_DNA"/>
</dbReference>
<evidence type="ECO:0000313" key="3">
    <source>
        <dbReference type="Proteomes" id="UP000030765"/>
    </source>
</evidence>
<proteinExistence type="predicted"/>
<gene>
    <name evidence="1" type="ORF">ZHAS_00009604</name>
</gene>
<dbReference type="GO" id="GO:0051213">
    <property type="term" value="F:dioxygenase activity"/>
    <property type="evidence" value="ECO:0007669"/>
    <property type="project" value="UniProtKB-KW"/>
</dbReference>
<protein>
    <submittedName>
        <fullName evidence="1 2">Putative 2-oxoglutarate/Fe(II)-dependent dioxygenase</fullName>
    </submittedName>
</protein>
<dbReference type="Proteomes" id="UP000030765">
    <property type="component" value="Unassembled WGS sequence"/>
</dbReference>
<keyword evidence="1" id="KW-0223">Dioxygenase</keyword>
<name>A0A084VVN0_ANOSI</name>
<sequence>MRQLFDAQCVLGFSSGKSFGTSSSFSSLPSRYDGYVDVKSHVSSPPSSAVPNLYRLRSVTALTYRSEAAAVKGVSRPHVWIPCAWIRMWHI</sequence>
<accession>A0A084VVN0</accession>
<evidence type="ECO:0000313" key="2">
    <source>
        <dbReference type="EnsemblMetazoa" id="ASIC009604-PA"/>
    </source>
</evidence>
<reference evidence="2" key="2">
    <citation type="submission" date="2020-05" db="UniProtKB">
        <authorList>
            <consortium name="EnsemblMetazoa"/>
        </authorList>
    </citation>
    <scope>IDENTIFICATION</scope>
</reference>
<evidence type="ECO:0000313" key="1">
    <source>
        <dbReference type="EMBL" id="KFB42024.1"/>
    </source>
</evidence>
<organism evidence="1">
    <name type="scientific">Anopheles sinensis</name>
    <name type="common">Mosquito</name>
    <dbReference type="NCBI Taxonomy" id="74873"/>
    <lineage>
        <taxon>Eukaryota</taxon>
        <taxon>Metazoa</taxon>
        <taxon>Ecdysozoa</taxon>
        <taxon>Arthropoda</taxon>
        <taxon>Hexapoda</taxon>
        <taxon>Insecta</taxon>
        <taxon>Pterygota</taxon>
        <taxon>Neoptera</taxon>
        <taxon>Endopterygota</taxon>
        <taxon>Diptera</taxon>
        <taxon>Nematocera</taxon>
        <taxon>Culicoidea</taxon>
        <taxon>Culicidae</taxon>
        <taxon>Anophelinae</taxon>
        <taxon>Anopheles</taxon>
    </lineage>
</organism>
<keyword evidence="3" id="KW-1185">Reference proteome</keyword>
<dbReference type="AlphaFoldDB" id="A0A084VVN0"/>
<dbReference type="EnsemblMetazoa" id="ASIC009604-RA">
    <property type="protein sequence ID" value="ASIC009604-PA"/>
    <property type="gene ID" value="ASIC009604"/>
</dbReference>